<feature type="transmembrane region" description="Helical" evidence="1">
    <location>
        <begin position="594"/>
        <end position="617"/>
    </location>
</feature>
<organism evidence="3 4">
    <name type="scientific">Hyphantria cunea granulovirus</name>
    <dbReference type="NCBI Taxonomy" id="307448"/>
    <lineage>
        <taxon>Viruses</taxon>
        <taxon>Viruses incertae sedis</taxon>
        <taxon>Naldaviricetes</taxon>
        <taxon>Lefavirales</taxon>
        <taxon>Baculoviridae</taxon>
        <taxon>Betabaculovirus</taxon>
        <taxon>Betabaculovirus hycuneae</taxon>
    </lineage>
</organism>
<dbReference type="Proteomes" id="UP000831479">
    <property type="component" value="Segment"/>
</dbReference>
<proteinExistence type="predicted"/>
<protein>
    <submittedName>
        <fullName evidence="3">P74</fullName>
    </submittedName>
</protein>
<evidence type="ECO:0000313" key="4">
    <source>
        <dbReference type="Proteomes" id="UP000831479"/>
    </source>
</evidence>
<dbReference type="Pfam" id="PF04583">
    <property type="entry name" value="Baculo_p74"/>
    <property type="match status" value="1"/>
</dbReference>
<reference evidence="3" key="1">
    <citation type="journal article" date="2019" name="Genomics">
        <title>Genome sequence analysis and organization of the Hyphantria cunea granulovirus (HycuGV-Hc1) from Turkey.</title>
        <authorList>
            <person name="Gencer D."/>
            <person name="Bayramoglu Z."/>
            <person name="Nalcacioglu R."/>
            <person name="Demirbag Z."/>
            <person name="Demir I."/>
        </authorList>
    </citation>
    <scope>NUCLEOTIDE SEQUENCE</scope>
    <source>
        <strain evidence="3">Hc1</strain>
    </source>
</reference>
<dbReference type="Pfam" id="PF08404">
    <property type="entry name" value="Baculo_p74_N"/>
    <property type="match status" value="1"/>
</dbReference>
<accession>A0AAE6D012</accession>
<evidence type="ECO:0000259" key="2">
    <source>
        <dbReference type="Pfam" id="PF08404"/>
    </source>
</evidence>
<feature type="domain" description="Baculoviridae p74 N-terminal" evidence="2">
    <location>
        <begin position="6"/>
        <end position="299"/>
    </location>
</feature>
<name>A0AAE6D012_9BBAC</name>
<keyword evidence="1" id="KW-0472">Membrane</keyword>
<dbReference type="GO" id="GO:0019058">
    <property type="term" value="P:viral life cycle"/>
    <property type="evidence" value="ECO:0007669"/>
    <property type="project" value="InterPro"/>
</dbReference>
<dbReference type="EMBL" id="MH923363">
    <property type="protein sequence ID" value="QBQ01607.1"/>
    <property type="molecule type" value="Genomic_DNA"/>
</dbReference>
<dbReference type="InterPro" id="IPR007663">
    <property type="entry name" value="Baculo_p74"/>
</dbReference>
<dbReference type="InterPro" id="IPR013613">
    <property type="entry name" value="Baculo_p74_N"/>
</dbReference>
<keyword evidence="4" id="KW-1185">Reference proteome</keyword>
<sequence length="660" mass="75036">MATVTPTDLVNTTMYTMERQKLTLVKHWRQRFPHIFINYRIRWATNSDYFVPPRLRLRSAIVMHLTFSAQGCNALSCYPFKETGVIDLDDPIGGFTQTSGTAVEFNQPACFNLDRPKAVRDGEVQSPELRFANNQCVMVDSFTKMYFNSPYMRTENHVVRGVDDVPGFTVSNDSNPAFPERIVGLFNTPYCRRFGRHLTRDGGCSMRWHESLLSFILGETILTTFRLLATNVFSDLRDFDYTRPSAILPPIPPPRDNLQEWLNARDRAFDADRERAMIEDNVFNIPVDHELVYRANEGYTVQAAVAENLALFDELMRKRVQVLGGQYERKEKKPALNLRSAGVKFNVDAPVIDSDLEIIITQFLQDHALIASILSDLGFGAVERILNTLLHHINYVLLPALRRALTTATRRFTLRLLGETYKAAVIQMLNRVLLNSVSVVMRATANFVRMAASKLNVLLFFFTIADLVLMIWDPFGYSQMFPPGFLDDLSNSFLAGYYDTLGSGREIIEVMPIHYVQFLDIQEEELVDTIFHVADYLSALEVNSNGQILVWDEGPEIENFDEQELVGASLANIDTFAYLRWYCNRHDSLLRRAAIFGTVNQIAGTVGVATAFSALLLTLKTNTTQTTNQVVLILVLLILSVMLIMLRSINYFQFLATHTF</sequence>
<feature type="transmembrane region" description="Helical" evidence="1">
    <location>
        <begin position="629"/>
        <end position="646"/>
    </location>
</feature>
<keyword evidence="1" id="KW-0812">Transmembrane</keyword>
<evidence type="ECO:0000313" key="3">
    <source>
        <dbReference type="EMBL" id="QBQ01607.1"/>
    </source>
</evidence>
<keyword evidence="1" id="KW-1133">Transmembrane helix</keyword>
<gene>
    <name evidence="3" type="ORF">HycuGV_00054</name>
</gene>
<evidence type="ECO:0000256" key="1">
    <source>
        <dbReference type="SAM" id="Phobius"/>
    </source>
</evidence>